<gene>
    <name evidence="2" type="ORF">F0361_08970</name>
</gene>
<feature type="transmembrane region" description="Helical" evidence="1">
    <location>
        <begin position="41"/>
        <end position="59"/>
    </location>
</feature>
<dbReference type="RefSeq" id="WP_154918103.1">
    <property type="nucleotide sequence ID" value="NZ_VUOE01000001.1"/>
</dbReference>
<feature type="transmembrane region" description="Helical" evidence="1">
    <location>
        <begin position="556"/>
        <end position="573"/>
    </location>
</feature>
<proteinExistence type="predicted"/>
<evidence type="ECO:0000313" key="3">
    <source>
        <dbReference type="Proteomes" id="UP000323188"/>
    </source>
</evidence>
<keyword evidence="1" id="KW-0812">Transmembrane</keyword>
<reference evidence="2 3" key="1">
    <citation type="submission" date="2019-09" db="EMBL/GenBank/DDBJ databases">
        <authorList>
            <person name="Khan S.A."/>
            <person name="Jeon C.O."/>
            <person name="Chun B.H."/>
            <person name="Jeong S.E."/>
        </authorList>
    </citation>
    <scope>NUCLEOTIDE SEQUENCE [LARGE SCALE GENOMIC DNA]</scope>
    <source>
        <strain evidence="2 3">KCTC 42508</strain>
    </source>
</reference>
<accession>A0A5B2TZ77</accession>
<keyword evidence="1" id="KW-0472">Membrane</keyword>
<sequence>MLSNLAFENKDWMLAVVLTGLLLFAVFIWKAWTGTADRRFYLQTFLGFFAILCLALLVLKPTYLQKVRKEAVLLTNGYQAETLDSLKKSNRRISVLEYAPGMDLSSTLDSIDRLLIAGHGVRDYDLWQFKQSSVSFIPEAISEGIVQLKYNQKTILGADLVVEGIYNNPVNQSKLVLQGPGGSPLDSIVFSDNQEHQFRLRTNLKAPGKFLFFVQRKDSSGTDTKTEPLPVFVEAKTPLTVLMVNEFPSFETKYLKNFLAEEGHRVIVKTKLTKQKYKYEYFNTERQPVYSLNSENLSALDLIFFDDVSLNMLSNSERTVLTEAIQQYGLGVFVQQTGNRFQVENKLGAFEVQPDTENTLKVAVGAEPLMEKYPVRFPATGLTEMAIGNYGYSKRLRQGIIGTTSLKNTYELLLDGKQAEYREIWTSLINGLRKQTQNTGAFRSESNWAFIDEPYDFSFFTSEENPVVSLGNQYRVPLLKNTVVHEEWQGRVYPREKGWHELASEQDSTTSQNFYVMEAGNWSSLTAQNTLKRNKRFFDSPVSDQKEKFLPQSIPAIWFFMGFILSMGFLWLLPKIK</sequence>
<protein>
    <submittedName>
        <fullName evidence="2">Uncharacterized protein</fullName>
    </submittedName>
</protein>
<feature type="transmembrane region" description="Helical" evidence="1">
    <location>
        <begin position="12"/>
        <end position="29"/>
    </location>
</feature>
<dbReference type="Proteomes" id="UP000323188">
    <property type="component" value="Unassembled WGS sequence"/>
</dbReference>
<dbReference type="AlphaFoldDB" id="A0A5B2TZ77"/>
<keyword evidence="1" id="KW-1133">Transmembrane helix</keyword>
<comment type="caution">
    <text evidence="2">The sequence shown here is derived from an EMBL/GenBank/DDBJ whole genome shotgun (WGS) entry which is preliminary data.</text>
</comment>
<dbReference type="EMBL" id="VUOE01000001">
    <property type="protein sequence ID" value="KAA2219704.1"/>
    <property type="molecule type" value="Genomic_DNA"/>
</dbReference>
<evidence type="ECO:0000313" key="2">
    <source>
        <dbReference type="EMBL" id="KAA2219704.1"/>
    </source>
</evidence>
<organism evidence="2 3">
    <name type="scientific">Maribacter flavus</name>
    <dbReference type="NCBI Taxonomy" id="1658664"/>
    <lineage>
        <taxon>Bacteria</taxon>
        <taxon>Pseudomonadati</taxon>
        <taxon>Bacteroidota</taxon>
        <taxon>Flavobacteriia</taxon>
        <taxon>Flavobacteriales</taxon>
        <taxon>Flavobacteriaceae</taxon>
        <taxon>Maribacter</taxon>
    </lineage>
</organism>
<evidence type="ECO:0000256" key="1">
    <source>
        <dbReference type="SAM" id="Phobius"/>
    </source>
</evidence>
<name>A0A5B2TZ77_9FLAO</name>